<dbReference type="GO" id="GO:0006592">
    <property type="term" value="P:ornithine biosynthetic process"/>
    <property type="evidence" value="ECO:0007669"/>
    <property type="project" value="TreeGrafter"/>
</dbReference>
<evidence type="ECO:0000313" key="10">
    <source>
        <dbReference type="Proteomes" id="UP000275048"/>
    </source>
</evidence>
<keyword evidence="8" id="KW-0055">Arginine biosynthesis</keyword>
<comment type="subunit">
    <text evidence="3 8">Heterotetramer of two alpha and two beta chains.</text>
</comment>
<dbReference type="HAMAP" id="MF_01106">
    <property type="entry name" value="ArgJ"/>
    <property type="match status" value="1"/>
</dbReference>
<keyword evidence="7 8" id="KW-0012">Acyltransferase</keyword>
<dbReference type="OrthoDB" id="9804242at2"/>
<keyword evidence="8" id="KW-0028">Amino-acid biosynthesis</keyword>
<dbReference type="EC" id="2.3.1.1" evidence="8"/>
<name>A0A3M8A1U5_9MICO</name>
<sequence length="383" mass="39274">MTVTAPAGFEAAGIAAGIKRTGALDLALIVNRGPRVHAAAVFTSNRAKANPILWSEQVIRDGVVSAIVLNSGGANCFTGPEGFQVTHRTAEAAASALGIAAGDVLVCSTGLIGDQLDGEVLEEGVLSAAARLTADGGADAARAIMTTDSKPKTVVVEGDGWRIGGIAKGAGMLAPGLATMLVVLTTDADLPSGALDAALREATRVSFDRLDSDGCMSTNDQVTLMASGASGVVPELDAFTAALVDACADLARQLQADAEGASHDIAIEVRGAVTEDDAVEVARSVARNNLFKAAIFGNDPNWGRVLAAIGTTTAPFDPYLVDVSMNGVRVCHAGRPDRPRDQVDLTPRATHVLIELHAGDASATVLTNDLTHDYVHENSAYAS</sequence>
<reference evidence="9 10" key="1">
    <citation type="submission" date="2018-10" db="EMBL/GenBank/DDBJ databases">
        <title>Isolation, diversity and antibacterial activity of antinobacteria from the wheat rhizosphere soil.</title>
        <authorList>
            <person name="Sun T."/>
        </authorList>
    </citation>
    <scope>NUCLEOTIDE SEQUENCE [LARGE SCALE GENOMIC DNA]</scope>
    <source>
        <strain evidence="9 10">SJ-23</strain>
    </source>
</reference>
<dbReference type="EC" id="2.3.1.35" evidence="8"/>
<comment type="similarity">
    <text evidence="2 8">Belongs to the ArgJ family.</text>
</comment>
<keyword evidence="10" id="KW-1185">Reference proteome</keyword>
<dbReference type="GO" id="GO:0004358">
    <property type="term" value="F:L-glutamate N-acetyltransferase activity, acting on acetyl-L-ornithine as donor"/>
    <property type="evidence" value="ECO:0007669"/>
    <property type="project" value="UniProtKB-UniRule"/>
</dbReference>
<protein>
    <recommendedName>
        <fullName evidence="8">Arginine biosynthesis bifunctional protein ArgJ</fullName>
    </recommendedName>
    <domain>
        <recommendedName>
            <fullName evidence="8">Glutamate N-acetyltransferase</fullName>
            <ecNumber evidence="8">2.3.1.35</ecNumber>
        </recommendedName>
        <alternativeName>
            <fullName evidence="8">Ornithine acetyltransferase</fullName>
            <shortName evidence="8">OATase</shortName>
        </alternativeName>
        <alternativeName>
            <fullName evidence="8">Ornithine transacetylase</fullName>
        </alternativeName>
    </domain>
    <domain>
        <recommendedName>
            <fullName evidence="8">Amino-acid acetyltransferase</fullName>
            <ecNumber evidence="8">2.3.1.1</ecNumber>
        </recommendedName>
        <alternativeName>
            <fullName evidence="8">N-acetylglutamate synthase</fullName>
            <shortName evidence="8">AGSase</shortName>
        </alternativeName>
    </domain>
    <component>
        <recommendedName>
            <fullName evidence="8">Arginine biosynthesis bifunctional protein ArgJ alpha chain</fullName>
        </recommendedName>
    </component>
    <component>
        <recommendedName>
            <fullName evidence="8">Arginine biosynthesis bifunctional protein ArgJ beta chain</fullName>
        </recommendedName>
    </component>
</protein>
<dbReference type="SUPFAM" id="SSF56266">
    <property type="entry name" value="DmpA/ArgJ-like"/>
    <property type="match status" value="1"/>
</dbReference>
<feature type="binding site" evidence="8">
    <location>
        <position position="168"/>
    </location>
    <ligand>
        <name>substrate</name>
    </ligand>
</feature>
<accession>A0A3M8A1U5</accession>
<dbReference type="GO" id="GO:0004042">
    <property type="term" value="F:L-glutamate N-acetyltransferase activity"/>
    <property type="evidence" value="ECO:0007669"/>
    <property type="project" value="UniProtKB-UniRule"/>
</dbReference>
<dbReference type="InterPro" id="IPR016117">
    <property type="entry name" value="ArgJ-like_dom_sf"/>
</dbReference>
<keyword evidence="5 8" id="KW-0808">Transferase</keyword>
<dbReference type="AlphaFoldDB" id="A0A3M8A1U5"/>
<feature type="site" description="Involved in the stabilization of negative charge on the oxyanion by the formation of the oxyanion hole" evidence="8">
    <location>
        <position position="110"/>
    </location>
</feature>
<evidence type="ECO:0000256" key="4">
    <source>
        <dbReference type="ARBA" id="ARBA00022490"/>
    </source>
</evidence>
<dbReference type="PANTHER" id="PTHR23100:SF0">
    <property type="entry name" value="ARGININE BIOSYNTHESIS BIFUNCTIONAL PROTEIN ARGJ, MITOCHONDRIAL"/>
    <property type="match status" value="1"/>
</dbReference>
<dbReference type="FunFam" id="3.10.20.340:FF:000003">
    <property type="entry name" value="Arginine biosynthesis bifunctional protein ArgJ"/>
    <property type="match status" value="1"/>
</dbReference>
<dbReference type="NCBIfam" id="TIGR00120">
    <property type="entry name" value="ArgJ"/>
    <property type="match status" value="1"/>
</dbReference>
<feature type="binding site" evidence="8">
    <location>
        <position position="259"/>
    </location>
    <ligand>
        <name>substrate</name>
    </ligand>
</feature>
<organism evidence="9 10">
    <name type="scientific">Agromyces tardus</name>
    <dbReference type="NCBI Taxonomy" id="2583849"/>
    <lineage>
        <taxon>Bacteria</taxon>
        <taxon>Bacillati</taxon>
        <taxon>Actinomycetota</taxon>
        <taxon>Actinomycetes</taxon>
        <taxon>Micrococcales</taxon>
        <taxon>Microbacteriaceae</taxon>
        <taxon>Agromyces</taxon>
    </lineage>
</organism>
<dbReference type="InterPro" id="IPR042195">
    <property type="entry name" value="ArgJ_beta_C"/>
</dbReference>
<evidence type="ECO:0000256" key="6">
    <source>
        <dbReference type="ARBA" id="ARBA00022813"/>
    </source>
</evidence>
<proteinExistence type="inferred from homology"/>
<feature type="binding site" evidence="8">
    <location>
        <position position="383"/>
    </location>
    <ligand>
        <name>substrate</name>
    </ligand>
</feature>
<evidence type="ECO:0000256" key="8">
    <source>
        <dbReference type="HAMAP-Rule" id="MF_01106"/>
    </source>
</evidence>
<feature type="binding site" evidence="8">
    <location>
        <position position="146"/>
    </location>
    <ligand>
        <name>substrate</name>
    </ligand>
</feature>
<comment type="pathway">
    <text evidence="8">Amino-acid biosynthesis; L-arginine biosynthesis; N(2)-acetyl-L-ornithine from L-glutamate: step 1/4.</text>
</comment>
<evidence type="ECO:0000256" key="5">
    <source>
        <dbReference type="ARBA" id="ARBA00022679"/>
    </source>
</evidence>
<comment type="catalytic activity">
    <reaction evidence="8">
        <text>L-glutamate + acetyl-CoA = N-acetyl-L-glutamate + CoA + H(+)</text>
        <dbReference type="Rhea" id="RHEA:24292"/>
        <dbReference type="ChEBI" id="CHEBI:15378"/>
        <dbReference type="ChEBI" id="CHEBI:29985"/>
        <dbReference type="ChEBI" id="CHEBI:44337"/>
        <dbReference type="ChEBI" id="CHEBI:57287"/>
        <dbReference type="ChEBI" id="CHEBI:57288"/>
        <dbReference type="EC" id="2.3.1.1"/>
    </reaction>
</comment>
<dbReference type="GO" id="GO:0006526">
    <property type="term" value="P:L-arginine biosynthetic process"/>
    <property type="evidence" value="ECO:0007669"/>
    <property type="project" value="UniProtKB-UniRule"/>
</dbReference>
<comment type="caution">
    <text evidence="9">The sequence shown here is derived from an EMBL/GenBank/DDBJ whole genome shotgun (WGS) entry which is preliminary data.</text>
</comment>
<feature type="binding site" evidence="8">
    <location>
        <position position="378"/>
    </location>
    <ligand>
        <name>substrate</name>
    </ligand>
</feature>
<keyword evidence="8" id="KW-0511">Multifunctional enzyme</keyword>
<feature type="site" description="Cleavage; by autolysis" evidence="8">
    <location>
        <begin position="178"/>
        <end position="179"/>
    </location>
</feature>
<feature type="active site" description="Nucleophile" evidence="8">
    <location>
        <position position="179"/>
    </location>
</feature>
<dbReference type="PANTHER" id="PTHR23100">
    <property type="entry name" value="ARGININE BIOSYNTHESIS BIFUNCTIONAL PROTEIN ARGJ"/>
    <property type="match status" value="1"/>
</dbReference>
<gene>
    <name evidence="8 9" type="primary">argJ</name>
    <name evidence="9" type="ORF">EDM22_16595</name>
</gene>
<dbReference type="RefSeq" id="WP_122938196.1">
    <property type="nucleotide sequence ID" value="NZ_JBHSNT010000052.1"/>
</dbReference>
<dbReference type="Gene3D" id="3.60.70.12">
    <property type="entry name" value="L-amino peptidase D-ALA esterase/amidase"/>
    <property type="match status" value="1"/>
</dbReference>
<feature type="binding site" evidence="8">
    <location>
        <position position="179"/>
    </location>
    <ligand>
        <name>substrate</name>
    </ligand>
</feature>
<dbReference type="EMBL" id="RHHB01000052">
    <property type="protein sequence ID" value="RNB45220.1"/>
    <property type="molecule type" value="Genomic_DNA"/>
</dbReference>
<dbReference type="GO" id="GO:0005737">
    <property type="term" value="C:cytoplasm"/>
    <property type="evidence" value="ECO:0007669"/>
    <property type="project" value="UniProtKB-SubCell"/>
</dbReference>
<evidence type="ECO:0000256" key="1">
    <source>
        <dbReference type="ARBA" id="ARBA00004496"/>
    </source>
</evidence>
<dbReference type="UniPathway" id="UPA00068">
    <property type="reaction ID" value="UER00106"/>
</dbReference>
<comment type="catalytic activity">
    <reaction evidence="8">
        <text>N(2)-acetyl-L-ornithine + L-glutamate = N-acetyl-L-glutamate + L-ornithine</text>
        <dbReference type="Rhea" id="RHEA:15349"/>
        <dbReference type="ChEBI" id="CHEBI:29985"/>
        <dbReference type="ChEBI" id="CHEBI:44337"/>
        <dbReference type="ChEBI" id="CHEBI:46911"/>
        <dbReference type="ChEBI" id="CHEBI:57805"/>
        <dbReference type="EC" id="2.3.1.35"/>
    </reaction>
</comment>
<keyword evidence="6 8" id="KW-0068">Autocatalytic cleavage</keyword>
<comment type="function">
    <text evidence="8">Catalyzes two activities which are involved in the cyclic version of arginine biosynthesis: the synthesis of N-acetylglutamate from glutamate and acetyl-CoA as the acetyl donor, and of ornithine by transacetylation between N(2)-acetylornithine and glutamate.</text>
</comment>
<keyword evidence="4 8" id="KW-0963">Cytoplasm</keyword>
<feature type="chain" id="PRO_5023317424" description="Arginine biosynthesis bifunctional protein ArgJ alpha chain" evidence="8">
    <location>
        <begin position="1"/>
        <end position="178"/>
    </location>
</feature>
<evidence type="ECO:0000256" key="2">
    <source>
        <dbReference type="ARBA" id="ARBA00006774"/>
    </source>
</evidence>
<comment type="pathway">
    <text evidence="8">Amino-acid biosynthesis; L-arginine biosynthesis; L-ornithine and N-acetyl-L-glutamate from L-glutamate and N(2)-acetyl-L-ornithine (cyclic): step 1/1.</text>
</comment>
<dbReference type="InterPro" id="IPR002813">
    <property type="entry name" value="Arg_biosynth_ArgJ"/>
</dbReference>
<evidence type="ECO:0000313" key="9">
    <source>
        <dbReference type="EMBL" id="RNB45220.1"/>
    </source>
</evidence>
<dbReference type="Pfam" id="PF01960">
    <property type="entry name" value="ArgJ"/>
    <property type="match status" value="1"/>
</dbReference>
<evidence type="ECO:0000256" key="7">
    <source>
        <dbReference type="ARBA" id="ARBA00023315"/>
    </source>
</evidence>
<comment type="subcellular location">
    <subcellularLocation>
        <location evidence="1 8">Cytoplasm</location>
    </subcellularLocation>
</comment>
<dbReference type="Proteomes" id="UP000275048">
    <property type="component" value="Unassembled WGS sequence"/>
</dbReference>
<dbReference type="Gene3D" id="3.10.20.340">
    <property type="entry name" value="ArgJ beta chain, C-terminal domain"/>
    <property type="match status" value="1"/>
</dbReference>
<dbReference type="NCBIfam" id="NF003802">
    <property type="entry name" value="PRK05388.1"/>
    <property type="match status" value="1"/>
</dbReference>
<evidence type="ECO:0000256" key="3">
    <source>
        <dbReference type="ARBA" id="ARBA00011475"/>
    </source>
</evidence>
<feature type="chain" id="PRO_5023317425" description="Arginine biosynthesis bifunctional protein ArgJ beta chain" evidence="8">
    <location>
        <begin position="179"/>
        <end position="383"/>
    </location>
</feature>
<dbReference type="CDD" id="cd02152">
    <property type="entry name" value="OAT"/>
    <property type="match status" value="1"/>
</dbReference>
<feature type="site" description="Involved in the stabilization of negative charge on the oxyanion by the formation of the oxyanion hole" evidence="8">
    <location>
        <position position="109"/>
    </location>
</feature>